<sequence length="723" mass="79720">MLKKVIALFLSLCFLSTVAPFAQAVDTTTISPAAIQAAQQYLQNNQQGKSSISGNQQQQSNQDQVDTDEKINFLTMDPTLEAKAKWDRLSKLEQDISKNITIEGYEPVTQFGYDLFKKSASSFLPTSQEDVPVNSDYIIGPGDTFNITIWGVSEGIFKVSVNQNGEIVLPKVGVVNVAGLSYGQLKPFVESQLNKFYEGINVGITFGTLKTLRIYVVGEVKQPGSYSLNSLSTAYAALFAAGGPTKQGSMRDIKILRNGRAVATIDLYKFLLKGDSSQDRQLQSGDTVFVPVIGDVAAVVGAVKRPAIYEIKGQADLVDVLWLAGGVNAATYLNRVQIERMVAHQKKIVMDEQVAALSEKVQMGIPIRDLDIIKVFSVYASIENKVLLRGEVKYPGSYEYKEGMRLLDVLSKNSFKTAGIPQIEVVRAAAPGSSKTNIYPIDYQKLFVEKDSAYNIYLEPLDEISVFLPERKDESVTLKGEFKRPGKYALMLGERISSVIERAGGFTDYAYIYGAILTRPSIKSIQQENYMDLISKLEIDLLRKERELGNGMVAQQSISMKEETYSKTKQIIDYLKKKTFKGRVIVNLDDLSKLKGSKNDVELEDGDEVLVPKVPKSVVVLGEVYNPTAVSYIAGLRVRDYLSSVGGTTSTADNGGIYILRANGSVVSQRQGKDVVAMGLYPGDSILVPEKLDSVTLWGFTKDFTQWIFEAIASILVIDKVFK</sequence>
<keyword evidence="3" id="KW-0813">Transport</keyword>
<dbReference type="GO" id="GO:0046930">
    <property type="term" value="C:pore complex"/>
    <property type="evidence" value="ECO:0007669"/>
    <property type="project" value="UniProtKB-KW"/>
</dbReference>
<evidence type="ECO:0000256" key="4">
    <source>
        <dbReference type="ARBA" id="ARBA00022452"/>
    </source>
</evidence>
<keyword evidence="5" id="KW-0762">Sugar transport</keyword>
<dbReference type="Pfam" id="PF10531">
    <property type="entry name" value="SLBB"/>
    <property type="match status" value="4"/>
</dbReference>
<dbReference type="InterPro" id="IPR019554">
    <property type="entry name" value="Soluble_ligand-bd"/>
</dbReference>
<feature type="domain" description="Soluble ligand binding" evidence="18">
    <location>
        <begin position="476"/>
        <end position="511"/>
    </location>
</feature>
<evidence type="ECO:0000256" key="1">
    <source>
        <dbReference type="ARBA" id="ARBA00004571"/>
    </source>
</evidence>
<feature type="domain" description="SLBB" evidence="19">
    <location>
        <begin position="213"/>
        <end position="290"/>
    </location>
</feature>
<comment type="similarity">
    <text evidence="2">Belongs to the BexD/CtrA/VexA family.</text>
</comment>
<comment type="subcellular location">
    <subcellularLocation>
        <location evidence="1">Cell outer membrane</location>
        <topology evidence="1">Multi-pass membrane protein</topology>
    </subcellularLocation>
</comment>
<feature type="domain" description="Soluble ligand binding" evidence="18">
    <location>
        <begin position="389"/>
        <end position="412"/>
    </location>
</feature>
<feature type="compositionally biased region" description="Low complexity" evidence="15">
    <location>
        <begin position="46"/>
        <end position="64"/>
    </location>
</feature>
<dbReference type="GO" id="GO:0015159">
    <property type="term" value="F:polysaccharide transmembrane transporter activity"/>
    <property type="evidence" value="ECO:0007669"/>
    <property type="project" value="InterPro"/>
</dbReference>
<evidence type="ECO:0000256" key="10">
    <source>
        <dbReference type="ARBA" id="ARBA00023114"/>
    </source>
</evidence>
<evidence type="ECO:0000256" key="12">
    <source>
        <dbReference type="ARBA" id="ARBA00023139"/>
    </source>
</evidence>
<feature type="region of interest" description="Disordered" evidence="15">
    <location>
        <begin position="46"/>
        <end position="66"/>
    </location>
</feature>
<dbReference type="Gene3D" id="3.10.560.10">
    <property type="entry name" value="Outer membrane lipoprotein wza domain like"/>
    <property type="match status" value="5"/>
</dbReference>
<evidence type="ECO:0000256" key="5">
    <source>
        <dbReference type="ARBA" id="ARBA00022597"/>
    </source>
</evidence>
<keyword evidence="13" id="KW-0998">Cell outer membrane</keyword>
<reference evidence="20 21" key="1">
    <citation type="journal article" date="2016" name="Nat. Commun.">
        <title>Thousands of microbial genomes shed light on interconnected biogeochemical processes in an aquifer system.</title>
        <authorList>
            <person name="Anantharaman K."/>
            <person name="Brown C.T."/>
            <person name="Hug L.A."/>
            <person name="Sharon I."/>
            <person name="Castelle C.J."/>
            <person name="Probst A.J."/>
            <person name="Thomas B.C."/>
            <person name="Singh A."/>
            <person name="Wilkins M.J."/>
            <person name="Karaoz U."/>
            <person name="Brodie E.L."/>
            <person name="Williams K.H."/>
            <person name="Hubbard S.S."/>
            <person name="Banfield J.F."/>
        </authorList>
    </citation>
    <scope>NUCLEOTIDE SEQUENCE [LARGE SCALE GENOMIC DNA]</scope>
</reference>
<name>A0A1F4U580_UNCSA</name>
<dbReference type="GO" id="GO:0006811">
    <property type="term" value="P:monoatomic ion transport"/>
    <property type="evidence" value="ECO:0007669"/>
    <property type="project" value="UniProtKB-KW"/>
</dbReference>
<evidence type="ECO:0000259" key="19">
    <source>
        <dbReference type="Pfam" id="PF22461"/>
    </source>
</evidence>
<evidence type="ECO:0000256" key="6">
    <source>
        <dbReference type="ARBA" id="ARBA00022692"/>
    </source>
</evidence>
<accession>A0A1F4U580</accession>
<protein>
    <recommendedName>
        <fullName evidence="22">Polysaccharide export protein</fullName>
    </recommendedName>
</protein>
<dbReference type="EMBL" id="MEUJ01000004">
    <property type="protein sequence ID" value="OGC40096.1"/>
    <property type="molecule type" value="Genomic_DNA"/>
</dbReference>
<evidence type="ECO:0008006" key="22">
    <source>
        <dbReference type="Google" id="ProtNLM"/>
    </source>
</evidence>
<evidence type="ECO:0000256" key="8">
    <source>
        <dbReference type="ARBA" id="ARBA00023047"/>
    </source>
</evidence>
<gene>
    <name evidence="20" type="ORF">A2438_02240</name>
</gene>
<dbReference type="PANTHER" id="PTHR33619">
    <property type="entry name" value="POLYSACCHARIDE EXPORT PROTEIN GFCE-RELATED"/>
    <property type="match status" value="1"/>
</dbReference>
<dbReference type="Pfam" id="PF02563">
    <property type="entry name" value="Poly_export"/>
    <property type="match status" value="1"/>
</dbReference>
<keyword evidence="6" id="KW-0812">Transmembrane</keyword>
<keyword evidence="14" id="KW-0449">Lipoprotein</keyword>
<dbReference type="PANTHER" id="PTHR33619:SF3">
    <property type="entry name" value="POLYSACCHARIDE EXPORT PROTEIN GFCE-RELATED"/>
    <property type="match status" value="1"/>
</dbReference>
<dbReference type="InterPro" id="IPR049712">
    <property type="entry name" value="Poly_export"/>
</dbReference>
<dbReference type="GO" id="GO:0015288">
    <property type="term" value="F:porin activity"/>
    <property type="evidence" value="ECO:0007669"/>
    <property type="project" value="UniProtKB-KW"/>
</dbReference>
<dbReference type="AlphaFoldDB" id="A0A1F4U580"/>
<evidence type="ECO:0000256" key="13">
    <source>
        <dbReference type="ARBA" id="ARBA00023237"/>
    </source>
</evidence>
<evidence type="ECO:0000256" key="14">
    <source>
        <dbReference type="ARBA" id="ARBA00023288"/>
    </source>
</evidence>
<feature type="domain" description="Soluble ligand binding" evidence="18">
    <location>
        <begin position="618"/>
        <end position="666"/>
    </location>
</feature>
<evidence type="ECO:0000256" key="9">
    <source>
        <dbReference type="ARBA" id="ARBA00023065"/>
    </source>
</evidence>
<keyword evidence="7 16" id="KW-0732">Signal</keyword>
<feature type="domain" description="Polysaccharide export protein N-terminal" evidence="17">
    <location>
        <begin position="132"/>
        <end position="204"/>
    </location>
</feature>
<comment type="caution">
    <text evidence="20">The sequence shown here is derived from an EMBL/GenBank/DDBJ whole genome shotgun (WGS) entry which is preliminary data.</text>
</comment>
<dbReference type="Proteomes" id="UP000179242">
    <property type="component" value="Unassembled WGS sequence"/>
</dbReference>
<evidence type="ECO:0000313" key="20">
    <source>
        <dbReference type="EMBL" id="OGC40096.1"/>
    </source>
</evidence>
<evidence type="ECO:0000256" key="7">
    <source>
        <dbReference type="ARBA" id="ARBA00022729"/>
    </source>
</evidence>
<feature type="chain" id="PRO_5009514735" description="Polysaccharide export protein" evidence="16">
    <location>
        <begin position="25"/>
        <end position="723"/>
    </location>
</feature>
<evidence type="ECO:0000313" key="21">
    <source>
        <dbReference type="Proteomes" id="UP000179242"/>
    </source>
</evidence>
<dbReference type="Pfam" id="PF22461">
    <property type="entry name" value="SLBB_2"/>
    <property type="match status" value="1"/>
</dbReference>
<feature type="domain" description="Soluble ligand binding" evidence="18">
    <location>
        <begin position="297"/>
        <end position="349"/>
    </location>
</feature>
<keyword evidence="4" id="KW-1134">Transmembrane beta strand</keyword>
<evidence type="ECO:0000256" key="16">
    <source>
        <dbReference type="SAM" id="SignalP"/>
    </source>
</evidence>
<evidence type="ECO:0000256" key="15">
    <source>
        <dbReference type="SAM" id="MobiDB-lite"/>
    </source>
</evidence>
<keyword evidence="11" id="KW-0472">Membrane</keyword>
<evidence type="ECO:0000256" key="2">
    <source>
        <dbReference type="ARBA" id="ARBA00009450"/>
    </source>
</evidence>
<dbReference type="InterPro" id="IPR003715">
    <property type="entry name" value="Poly_export_N"/>
</dbReference>
<keyword evidence="8" id="KW-0625">Polysaccharide transport</keyword>
<keyword evidence="9" id="KW-0406">Ion transport</keyword>
<keyword evidence="10" id="KW-0626">Porin</keyword>
<evidence type="ECO:0000259" key="17">
    <source>
        <dbReference type="Pfam" id="PF02563"/>
    </source>
</evidence>
<dbReference type="Gene3D" id="3.30.1950.10">
    <property type="entry name" value="wza like domain"/>
    <property type="match status" value="1"/>
</dbReference>
<keyword evidence="12" id="KW-0564">Palmitate</keyword>
<dbReference type="GO" id="GO:0009279">
    <property type="term" value="C:cell outer membrane"/>
    <property type="evidence" value="ECO:0007669"/>
    <property type="project" value="UniProtKB-SubCell"/>
</dbReference>
<evidence type="ECO:0000256" key="3">
    <source>
        <dbReference type="ARBA" id="ARBA00022448"/>
    </source>
</evidence>
<dbReference type="InterPro" id="IPR054765">
    <property type="entry name" value="SLBB_dom"/>
</dbReference>
<organism evidence="20 21">
    <name type="scientific">candidate division WOR-1 bacterium RIFOXYC2_FULL_46_14</name>
    <dbReference type="NCBI Taxonomy" id="1802587"/>
    <lineage>
        <taxon>Bacteria</taxon>
        <taxon>Bacillati</taxon>
        <taxon>Saganbacteria</taxon>
    </lineage>
</organism>
<evidence type="ECO:0000259" key="18">
    <source>
        <dbReference type="Pfam" id="PF10531"/>
    </source>
</evidence>
<feature type="signal peptide" evidence="16">
    <location>
        <begin position="1"/>
        <end position="24"/>
    </location>
</feature>
<evidence type="ECO:0000256" key="11">
    <source>
        <dbReference type="ARBA" id="ARBA00023136"/>
    </source>
</evidence>
<proteinExistence type="inferred from homology"/>